<feature type="transmembrane region" description="Helical" evidence="1">
    <location>
        <begin position="255"/>
        <end position="277"/>
    </location>
</feature>
<dbReference type="EMBL" id="CCKQ01003498">
    <property type="protein sequence ID" value="CDW74614.1"/>
    <property type="molecule type" value="Genomic_DNA"/>
</dbReference>
<dbReference type="Proteomes" id="UP000039865">
    <property type="component" value="Unassembled WGS sequence"/>
</dbReference>
<feature type="transmembrane region" description="Helical" evidence="1">
    <location>
        <begin position="42"/>
        <end position="59"/>
    </location>
</feature>
<accession>A0A078A1F9</accession>
<evidence type="ECO:0000256" key="1">
    <source>
        <dbReference type="SAM" id="Phobius"/>
    </source>
</evidence>
<evidence type="ECO:0008006" key="4">
    <source>
        <dbReference type="Google" id="ProtNLM"/>
    </source>
</evidence>
<proteinExistence type="predicted"/>
<evidence type="ECO:0000313" key="3">
    <source>
        <dbReference type="Proteomes" id="UP000039865"/>
    </source>
</evidence>
<dbReference type="AlphaFoldDB" id="A0A078A1F9"/>
<sequence length="317" mass="38393">MLALNLKHFYLPLLLYNFLLIAIFIYVSIKLLIRFKLNMDKSAYYTICIYIYTLAVQNYDWDRKYSELFDNYQLIDLQTIDYVNILLDQLMIFLFDTVIIYYTFEMRLVRNKHEFSTFTELDAFQSRNSLLRNILFVVSFTLLAFNQLFQFIVENQTDLEMQQSPAYILLVFTSVFRFGIDIFYISLIIKYFNFFVCQKMKMIHRRGQNLTTKFRVIVIWVYFILFAYILDLLAKLIIYAFLIRSQGLFHSFYQVYRFIFYSTLVTLHGHTFLYLFYSQAEMSENDNKLRQRAVNKKCKDTDCILNILYEDQQLDTR</sequence>
<feature type="transmembrane region" description="Helical" evidence="1">
    <location>
        <begin position="14"/>
        <end position="33"/>
    </location>
</feature>
<feature type="transmembrane region" description="Helical" evidence="1">
    <location>
        <begin position="134"/>
        <end position="153"/>
    </location>
</feature>
<feature type="transmembrane region" description="Helical" evidence="1">
    <location>
        <begin position="79"/>
        <end position="104"/>
    </location>
</feature>
<organism evidence="2 3">
    <name type="scientific">Stylonychia lemnae</name>
    <name type="common">Ciliate</name>
    <dbReference type="NCBI Taxonomy" id="5949"/>
    <lineage>
        <taxon>Eukaryota</taxon>
        <taxon>Sar</taxon>
        <taxon>Alveolata</taxon>
        <taxon>Ciliophora</taxon>
        <taxon>Intramacronucleata</taxon>
        <taxon>Spirotrichea</taxon>
        <taxon>Stichotrichia</taxon>
        <taxon>Sporadotrichida</taxon>
        <taxon>Oxytrichidae</taxon>
        <taxon>Stylonychinae</taxon>
        <taxon>Stylonychia</taxon>
    </lineage>
</organism>
<keyword evidence="3" id="KW-1185">Reference proteome</keyword>
<keyword evidence="1" id="KW-0812">Transmembrane</keyword>
<feature type="transmembrane region" description="Helical" evidence="1">
    <location>
        <begin position="165"/>
        <end position="196"/>
    </location>
</feature>
<feature type="transmembrane region" description="Helical" evidence="1">
    <location>
        <begin position="217"/>
        <end position="243"/>
    </location>
</feature>
<gene>
    <name evidence="2" type="primary">Contig8081.g8618</name>
    <name evidence="2" type="ORF">STYLEM_3595</name>
</gene>
<name>A0A078A1F9_STYLE</name>
<reference evidence="2 3" key="1">
    <citation type="submission" date="2014-06" db="EMBL/GenBank/DDBJ databases">
        <authorList>
            <person name="Swart Estienne"/>
        </authorList>
    </citation>
    <scope>NUCLEOTIDE SEQUENCE [LARGE SCALE GENOMIC DNA]</scope>
    <source>
        <strain evidence="2 3">130c</strain>
    </source>
</reference>
<dbReference type="InParanoid" id="A0A078A1F9"/>
<keyword evidence="1" id="KW-1133">Transmembrane helix</keyword>
<protein>
    <recommendedName>
        <fullName evidence="4">Transmembrane protein</fullName>
    </recommendedName>
</protein>
<keyword evidence="1" id="KW-0472">Membrane</keyword>
<evidence type="ECO:0000313" key="2">
    <source>
        <dbReference type="EMBL" id="CDW74614.1"/>
    </source>
</evidence>